<dbReference type="Pfam" id="PF12833">
    <property type="entry name" value="HTH_18"/>
    <property type="match status" value="1"/>
</dbReference>
<dbReference type="GO" id="GO:0003700">
    <property type="term" value="F:DNA-binding transcription factor activity"/>
    <property type="evidence" value="ECO:0007669"/>
    <property type="project" value="InterPro"/>
</dbReference>
<gene>
    <name evidence="5" type="ORF">D7V93_02700</name>
</gene>
<dbReference type="Proteomes" id="UP000272888">
    <property type="component" value="Unassembled WGS sequence"/>
</dbReference>
<proteinExistence type="predicted"/>
<evidence type="ECO:0000256" key="3">
    <source>
        <dbReference type="ARBA" id="ARBA00023163"/>
    </source>
</evidence>
<dbReference type="PROSITE" id="PS01124">
    <property type="entry name" value="HTH_ARAC_FAMILY_2"/>
    <property type="match status" value="1"/>
</dbReference>
<dbReference type="SUPFAM" id="SSF46689">
    <property type="entry name" value="Homeodomain-like"/>
    <property type="match status" value="2"/>
</dbReference>
<dbReference type="AlphaFoldDB" id="A0A3A8QIP9"/>
<dbReference type="PRINTS" id="PR00032">
    <property type="entry name" value="HTHARAC"/>
</dbReference>
<evidence type="ECO:0000259" key="4">
    <source>
        <dbReference type="PROSITE" id="PS01124"/>
    </source>
</evidence>
<organism evidence="5 6">
    <name type="scientific">Corallococcus llansteffanensis</name>
    <dbReference type="NCBI Taxonomy" id="2316731"/>
    <lineage>
        <taxon>Bacteria</taxon>
        <taxon>Pseudomonadati</taxon>
        <taxon>Myxococcota</taxon>
        <taxon>Myxococcia</taxon>
        <taxon>Myxococcales</taxon>
        <taxon>Cystobacterineae</taxon>
        <taxon>Myxococcaceae</taxon>
        <taxon>Corallococcus</taxon>
    </lineage>
</organism>
<keyword evidence="3" id="KW-0804">Transcription</keyword>
<accession>A0A3A8QIP9</accession>
<dbReference type="SMART" id="SM00342">
    <property type="entry name" value="HTH_ARAC"/>
    <property type="match status" value="1"/>
</dbReference>
<dbReference type="Gene3D" id="1.10.10.60">
    <property type="entry name" value="Homeodomain-like"/>
    <property type="match status" value="2"/>
</dbReference>
<dbReference type="PANTHER" id="PTHR46796:SF14">
    <property type="entry name" value="TRANSCRIPTIONAL REGULATORY PROTEIN"/>
    <property type="match status" value="1"/>
</dbReference>
<dbReference type="PROSITE" id="PS00041">
    <property type="entry name" value="HTH_ARAC_FAMILY_1"/>
    <property type="match status" value="1"/>
</dbReference>
<protein>
    <submittedName>
        <fullName evidence="5">AraC family transcriptional regulator</fullName>
    </submittedName>
</protein>
<dbReference type="InterPro" id="IPR018062">
    <property type="entry name" value="HTH_AraC-typ_CS"/>
</dbReference>
<dbReference type="PANTHER" id="PTHR46796">
    <property type="entry name" value="HTH-TYPE TRANSCRIPTIONAL ACTIVATOR RHAS-RELATED"/>
    <property type="match status" value="1"/>
</dbReference>
<keyword evidence="1" id="KW-0805">Transcription regulation</keyword>
<reference evidence="6" key="1">
    <citation type="submission" date="2018-09" db="EMBL/GenBank/DDBJ databases">
        <authorList>
            <person name="Livingstone P.G."/>
            <person name="Whitworth D.E."/>
        </authorList>
    </citation>
    <scope>NUCLEOTIDE SEQUENCE [LARGE SCALE GENOMIC DNA]</scope>
    <source>
        <strain evidence="6">CA051B</strain>
    </source>
</reference>
<dbReference type="InterPro" id="IPR050204">
    <property type="entry name" value="AraC_XylS_family_regulators"/>
</dbReference>
<evidence type="ECO:0000256" key="1">
    <source>
        <dbReference type="ARBA" id="ARBA00023015"/>
    </source>
</evidence>
<dbReference type="InterPro" id="IPR020449">
    <property type="entry name" value="Tscrpt_reg_AraC-type_HTH"/>
</dbReference>
<evidence type="ECO:0000313" key="6">
    <source>
        <dbReference type="Proteomes" id="UP000272888"/>
    </source>
</evidence>
<comment type="caution">
    <text evidence="5">The sequence shown here is derived from an EMBL/GenBank/DDBJ whole genome shotgun (WGS) entry which is preliminary data.</text>
</comment>
<keyword evidence="2" id="KW-0238">DNA-binding</keyword>
<keyword evidence="6" id="KW-1185">Reference proteome</keyword>
<dbReference type="InterPro" id="IPR018060">
    <property type="entry name" value="HTH_AraC"/>
</dbReference>
<feature type="domain" description="HTH araC/xylS-type" evidence="4">
    <location>
        <begin position="205"/>
        <end position="303"/>
    </location>
</feature>
<evidence type="ECO:0000313" key="5">
    <source>
        <dbReference type="EMBL" id="RKH67601.1"/>
    </source>
</evidence>
<dbReference type="GO" id="GO:0043565">
    <property type="term" value="F:sequence-specific DNA binding"/>
    <property type="evidence" value="ECO:0007669"/>
    <property type="project" value="InterPro"/>
</dbReference>
<dbReference type="InterPro" id="IPR009057">
    <property type="entry name" value="Homeodomain-like_sf"/>
</dbReference>
<sequence>MKSLRCSLPVLSMAVLVPSHSGHALGENCAARAARLGGMSLVRVFEYQCPASKGAKVEPEQFTDASITVVRSGVFGFRSDPGAQLLTAGSTMLANPGQQYEISHEHAGGDRCVIFRMDEGTLESLVGPPPRGAPRQYFARPVLPPTSRIEALRKLAEQCLASRGPVLELEALGLALAAEVGAQLGRAPQLESSRAPGRLARDGVHAALAAIEQGSTEELTLGDLARVAGMSPYHFLRVFKRETGLTPHRLLLRTRVFHALALLRDTRRPVTEIALDVGFGDLSNFIHAFRREVGCSPRDFRKTTPEAWAAAIRRPRGAR</sequence>
<dbReference type="EMBL" id="RAWB01000015">
    <property type="protein sequence ID" value="RKH67601.1"/>
    <property type="molecule type" value="Genomic_DNA"/>
</dbReference>
<name>A0A3A8QIP9_9BACT</name>
<evidence type="ECO:0000256" key="2">
    <source>
        <dbReference type="ARBA" id="ARBA00023125"/>
    </source>
</evidence>